<dbReference type="Pfam" id="PF12838">
    <property type="entry name" value="Fer4_7"/>
    <property type="match status" value="1"/>
</dbReference>
<feature type="domain" description="4Fe-4S ferredoxin-type" evidence="1">
    <location>
        <begin position="29"/>
        <end position="58"/>
    </location>
</feature>
<gene>
    <name evidence="2" type="ORF">EZS27_011926</name>
</gene>
<reference evidence="2" key="1">
    <citation type="submission" date="2019-03" db="EMBL/GenBank/DDBJ databases">
        <title>Single cell metagenomics reveals metabolic interactions within the superorganism composed of flagellate Streblomastix strix and complex community of Bacteroidetes bacteria on its surface.</title>
        <authorList>
            <person name="Treitli S.C."/>
            <person name="Kolisko M."/>
            <person name="Husnik F."/>
            <person name="Keeling P."/>
            <person name="Hampl V."/>
        </authorList>
    </citation>
    <scope>NUCLEOTIDE SEQUENCE</scope>
    <source>
        <strain evidence="2">STM</strain>
    </source>
</reference>
<dbReference type="PANTHER" id="PTHR43122">
    <property type="entry name" value="FERREDOXIN SUBUNIT OF PYRUVATE:FLAVODOXIN OXIDOREDUCTASE-RELATED"/>
    <property type="match status" value="1"/>
</dbReference>
<dbReference type="InterPro" id="IPR017896">
    <property type="entry name" value="4Fe4S_Fe-S-bd"/>
</dbReference>
<dbReference type="PANTHER" id="PTHR43122:SF2">
    <property type="entry name" value="FERREDOXIN SUBUNIT OF PYRUVATE:FLAVODOXIN OXIDOREDUCTASE"/>
    <property type="match status" value="1"/>
</dbReference>
<name>A0A5J4S386_9ZZZZ</name>
<sequence length="93" mass="10562">MNVVYIGLGILFFLLISSKLHSRKKRRNKVIHVVESNCTGCQRCVKRCSRHVLEIISNEKGTRVVVKNPDRCTACGDCIGKCKFKALEIVERN</sequence>
<dbReference type="PROSITE" id="PS51379">
    <property type="entry name" value="4FE4S_FER_2"/>
    <property type="match status" value="2"/>
</dbReference>
<dbReference type="SUPFAM" id="SSF54862">
    <property type="entry name" value="4Fe-4S ferredoxins"/>
    <property type="match status" value="1"/>
</dbReference>
<proteinExistence type="predicted"/>
<evidence type="ECO:0000313" key="2">
    <source>
        <dbReference type="EMBL" id="KAA6340182.1"/>
    </source>
</evidence>
<dbReference type="EMBL" id="SNRY01000478">
    <property type="protein sequence ID" value="KAA6340182.1"/>
    <property type="molecule type" value="Genomic_DNA"/>
</dbReference>
<accession>A0A5J4S386</accession>
<dbReference type="Gene3D" id="3.30.70.20">
    <property type="match status" value="1"/>
</dbReference>
<organism evidence="2">
    <name type="scientific">termite gut metagenome</name>
    <dbReference type="NCBI Taxonomy" id="433724"/>
    <lineage>
        <taxon>unclassified sequences</taxon>
        <taxon>metagenomes</taxon>
        <taxon>organismal metagenomes</taxon>
    </lineage>
</organism>
<protein>
    <submittedName>
        <fullName evidence="2">Electron transport complex subunit RsxB</fullName>
    </submittedName>
</protein>
<comment type="caution">
    <text evidence="2">The sequence shown here is derived from an EMBL/GenBank/DDBJ whole genome shotgun (WGS) entry which is preliminary data.</text>
</comment>
<evidence type="ECO:0000259" key="1">
    <source>
        <dbReference type="PROSITE" id="PS51379"/>
    </source>
</evidence>
<dbReference type="AlphaFoldDB" id="A0A5J4S386"/>
<feature type="domain" description="4Fe-4S ferredoxin-type" evidence="1">
    <location>
        <begin position="62"/>
        <end position="92"/>
    </location>
</feature>